<dbReference type="EMBL" id="JBEAFC010000008">
    <property type="protein sequence ID" value="KAL1543765.1"/>
    <property type="molecule type" value="Genomic_DNA"/>
</dbReference>
<proteinExistence type="predicted"/>
<feature type="compositionally biased region" description="Basic and acidic residues" evidence="1">
    <location>
        <begin position="15"/>
        <end position="27"/>
    </location>
</feature>
<evidence type="ECO:0000256" key="1">
    <source>
        <dbReference type="SAM" id="MobiDB-lite"/>
    </source>
</evidence>
<comment type="caution">
    <text evidence="2">The sequence shown here is derived from an EMBL/GenBank/DDBJ whole genome shotgun (WGS) entry which is preliminary data.</text>
</comment>
<organism evidence="2 3">
    <name type="scientific">Salvia divinorum</name>
    <name type="common">Maria pastora</name>
    <name type="synonym">Diviner's sage</name>
    <dbReference type="NCBI Taxonomy" id="28513"/>
    <lineage>
        <taxon>Eukaryota</taxon>
        <taxon>Viridiplantae</taxon>
        <taxon>Streptophyta</taxon>
        <taxon>Embryophyta</taxon>
        <taxon>Tracheophyta</taxon>
        <taxon>Spermatophyta</taxon>
        <taxon>Magnoliopsida</taxon>
        <taxon>eudicotyledons</taxon>
        <taxon>Gunneridae</taxon>
        <taxon>Pentapetalae</taxon>
        <taxon>asterids</taxon>
        <taxon>lamiids</taxon>
        <taxon>Lamiales</taxon>
        <taxon>Lamiaceae</taxon>
        <taxon>Nepetoideae</taxon>
        <taxon>Mentheae</taxon>
        <taxon>Salviinae</taxon>
        <taxon>Salvia</taxon>
        <taxon>Salvia subgen. Calosphace</taxon>
    </lineage>
</organism>
<feature type="region of interest" description="Disordered" evidence="1">
    <location>
        <begin position="1"/>
        <end position="90"/>
    </location>
</feature>
<evidence type="ECO:0000313" key="3">
    <source>
        <dbReference type="Proteomes" id="UP001567538"/>
    </source>
</evidence>
<reference evidence="2 3" key="1">
    <citation type="submission" date="2024-06" db="EMBL/GenBank/DDBJ databases">
        <title>A chromosome level genome sequence of Diviner's sage (Salvia divinorum).</title>
        <authorList>
            <person name="Ford S.A."/>
            <person name="Ro D.-K."/>
            <person name="Ness R.W."/>
            <person name="Phillips M.A."/>
        </authorList>
    </citation>
    <scope>NUCLEOTIDE SEQUENCE [LARGE SCALE GENOMIC DNA]</scope>
    <source>
        <strain evidence="2">SAF-2024a</strain>
        <tissue evidence="2">Leaf</tissue>
    </source>
</reference>
<evidence type="ECO:0000313" key="2">
    <source>
        <dbReference type="EMBL" id="KAL1543765.1"/>
    </source>
</evidence>
<dbReference type="Proteomes" id="UP001567538">
    <property type="component" value="Unassembled WGS sequence"/>
</dbReference>
<keyword evidence="3" id="KW-1185">Reference proteome</keyword>
<dbReference type="PANTHER" id="PTHR33871">
    <property type="entry name" value="OS05G0503100 PROTEIN-RELATED"/>
    <property type="match status" value="1"/>
</dbReference>
<feature type="region of interest" description="Disordered" evidence="1">
    <location>
        <begin position="123"/>
        <end position="217"/>
    </location>
</feature>
<accession>A0ABD1GI02</accession>
<sequence>MGSCISKCKPKKKSKKEEEDSSRHVVQDKVAISRDPPPTEITIMPSHKPFSPAPSTSSTASFSSFSRSAAPTTASSVSSSSSSSYSTNCVSKDRSFSNEFLRSCAKEYPHAAVGLNVEKTAPLFPNKIPSRNLRPSPAPAPKKRARAASPTLVRQKSFRKEMSSPNRGLRSPSPSRRFNGEGNRIFPFRESGYNGKPAVSRGSNAAPKRESFRGAAANPKAELSVSRVYSSVRKIDGFREHISSKIEGKEIDVVMEDIDNPHIALDCFIFL</sequence>
<name>A0ABD1GI02_SALDI</name>
<dbReference type="PANTHER" id="PTHR33871:SF18">
    <property type="entry name" value="F24J8.12 PROTEIN"/>
    <property type="match status" value="1"/>
</dbReference>
<evidence type="ECO:0008006" key="4">
    <source>
        <dbReference type="Google" id="ProtNLM"/>
    </source>
</evidence>
<gene>
    <name evidence="2" type="ORF">AAHA92_20699</name>
</gene>
<protein>
    <recommendedName>
        <fullName evidence="4">Ovate family protein</fullName>
    </recommendedName>
</protein>
<feature type="compositionally biased region" description="Low complexity" evidence="1">
    <location>
        <begin position="49"/>
        <end position="87"/>
    </location>
</feature>
<dbReference type="AlphaFoldDB" id="A0ABD1GI02"/>